<dbReference type="OrthoDB" id="7057833at2"/>
<dbReference type="AlphaFoldDB" id="A0A6C1TY95"/>
<reference evidence="3 4" key="1">
    <citation type="submission" date="2018-12" db="EMBL/GenBank/DDBJ databases">
        <title>Corynebacterium sanguinis sp. nov., a clinically-associated and environmental corynebacterium.</title>
        <authorList>
            <person name="Gonzales-Siles L."/>
            <person name="Jaen-Luchoro D."/>
            <person name="Cardew S."/>
            <person name="Inganas E."/>
            <person name="Ohlen M."/>
            <person name="Jensie-Markopolous S."/>
            <person name="Pinyeiro-Iglesias B."/>
            <person name="Molin K."/>
            <person name="Skovbjerg S."/>
            <person name="Svensson-Stadler L."/>
            <person name="Funke G."/>
            <person name="Moore E.R.B."/>
        </authorList>
    </citation>
    <scope>NUCLEOTIDE SEQUENCE [LARGE SCALE GENOMIC DNA]</scope>
    <source>
        <strain evidence="3 4">58734</strain>
    </source>
</reference>
<evidence type="ECO:0000313" key="2">
    <source>
        <dbReference type="EMBL" id="MBA4506430.1"/>
    </source>
</evidence>
<dbReference type="CDD" id="cd04301">
    <property type="entry name" value="NAT_SF"/>
    <property type="match status" value="1"/>
</dbReference>
<feature type="domain" description="N-acetyltransferase" evidence="1">
    <location>
        <begin position="3"/>
        <end position="202"/>
    </location>
</feature>
<protein>
    <submittedName>
        <fullName evidence="3">GNAT family N-acetyltransferase</fullName>
    </submittedName>
</protein>
<evidence type="ECO:0000313" key="3">
    <source>
        <dbReference type="EMBL" id="TVS28939.1"/>
    </source>
</evidence>
<accession>A0A6C1TY95</accession>
<evidence type="ECO:0000259" key="1">
    <source>
        <dbReference type="PROSITE" id="PS51186"/>
    </source>
</evidence>
<dbReference type="GO" id="GO:0016747">
    <property type="term" value="F:acyltransferase activity, transferring groups other than amino-acyl groups"/>
    <property type="evidence" value="ECO:0007669"/>
    <property type="project" value="InterPro"/>
</dbReference>
<dbReference type="EMBL" id="RXIR01000008">
    <property type="protein sequence ID" value="TVS28939.1"/>
    <property type="molecule type" value="Genomic_DNA"/>
</dbReference>
<keyword evidence="3" id="KW-0808">Transferase</keyword>
<comment type="caution">
    <text evidence="3">The sequence shown here is derived from an EMBL/GenBank/DDBJ whole genome shotgun (WGS) entry which is preliminary data.</text>
</comment>
<dbReference type="EMBL" id="JACEOR010000694">
    <property type="protein sequence ID" value="MBA4506430.1"/>
    <property type="molecule type" value="Genomic_DNA"/>
</dbReference>
<organism evidence="3 4">
    <name type="scientific">Corynebacterium sanguinis</name>
    <dbReference type="NCBI Taxonomy" id="2594913"/>
    <lineage>
        <taxon>Bacteria</taxon>
        <taxon>Bacillati</taxon>
        <taxon>Actinomycetota</taxon>
        <taxon>Actinomycetes</taxon>
        <taxon>Mycobacteriales</taxon>
        <taxon>Corynebacteriaceae</taxon>
        <taxon>Corynebacterium</taxon>
    </lineage>
</organism>
<evidence type="ECO:0000313" key="4">
    <source>
        <dbReference type="Proteomes" id="UP000336646"/>
    </source>
</evidence>
<name>A0A6C1TY95_9CORY</name>
<sequence length="206" mass="21879">MSTSVRSANKSEIPAVAALLGSAFALDPSFRRILGERGREESEAELTTLSVTLIRHHYFDSGEVDVAVGDSGQILGAALWDRPGSTLGFKAKAAAAPQVVRLMGRRLAKEILTAVRVGSYHPKFPHWYLFVIGAAPEAQGKGVGTALLARGLERAGDDAAYLEATTPASARLYQRMGFVPLGANPVPTPGQQPELGMWRPGAMPNS</sequence>
<evidence type="ECO:0000313" key="5">
    <source>
        <dbReference type="Proteomes" id="UP000580709"/>
    </source>
</evidence>
<dbReference type="RefSeq" id="WP_136652984.1">
    <property type="nucleotide sequence ID" value="NZ_JACEOR010000694.1"/>
</dbReference>
<dbReference type="InterPro" id="IPR052523">
    <property type="entry name" value="Trichothecene_AcTrans"/>
</dbReference>
<dbReference type="Proteomes" id="UP000336646">
    <property type="component" value="Unassembled WGS sequence"/>
</dbReference>
<reference evidence="2 5" key="2">
    <citation type="submission" date="2020-07" db="EMBL/GenBank/DDBJ databases">
        <authorList>
            <person name="Khare M."/>
        </authorList>
    </citation>
    <scope>NUCLEOTIDE SEQUENCE [LARGE SCALE GENOMIC DNA]</scope>
    <source>
        <strain evidence="2 5">P8776</strain>
    </source>
</reference>
<dbReference type="InterPro" id="IPR016181">
    <property type="entry name" value="Acyl_CoA_acyltransferase"/>
</dbReference>
<dbReference type="SUPFAM" id="SSF55729">
    <property type="entry name" value="Acyl-CoA N-acyltransferases (Nat)"/>
    <property type="match status" value="1"/>
</dbReference>
<keyword evidence="5" id="KW-1185">Reference proteome</keyword>
<proteinExistence type="predicted"/>
<dbReference type="PANTHER" id="PTHR42791:SF1">
    <property type="entry name" value="N-ACETYLTRANSFERASE DOMAIN-CONTAINING PROTEIN"/>
    <property type="match status" value="1"/>
</dbReference>
<gene>
    <name evidence="3" type="ORF">EKI59_05090</name>
    <name evidence="2" type="ORF">H0H28_14195</name>
</gene>
<dbReference type="Proteomes" id="UP000580709">
    <property type="component" value="Unassembled WGS sequence"/>
</dbReference>
<dbReference type="PANTHER" id="PTHR42791">
    <property type="entry name" value="GNAT FAMILY ACETYLTRANSFERASE"/>
    <property type="match status" value="1"/>
</dbReference>
<dbReference type="InterPro" id="IPR000182">
    <property type="entry name" value="GNAT_dom"/>
</dbReference>
<dbReference type="PROSITE" id="PS51186">
    <property type="entry name" value="GNAT"/>
    <property type="match status" value="1"/>
</dbReference>
<dbReference type="Gene3D" id="3.40.630.30">
    <property type="match status" value="1"/>
</dbReference>
<dbReference type="Pfam" id="PF00583">
    <property type="entry name" value="Acetyltransf_1"/>
    <property type="match status" value="1"/>
</dbReference>